<evidence type="ECO:0000256" key="7">
    <source>
        <dbReference type="ARBA" id="ARBA00022692"/>
    </source>
</evidence>
<dbReference type="Pfam" id="PF12424">
    <property type="entry name" value="ATP_Ca_trans_C"/>
    <property type="match status" value="1"/>
</dbReference>
<keyword evidence="10 18" id="KW-0106">Calcium</keyword>
<evidence type="ECO:0000256" key="13">
    <source>
        <dbReference type="ARBA" id="ARBA00022860"/>
    </source>
</evidence>
<evidence type="ECO:0000256" key="18">
    <source>
        <dbReference type="RuleBase" id="RU361146"/>
    </source>
</evidence>
<dbReference type="SMART" id="SM00831">
    <property type="entry name" value="Cation_ATPase_N"/>
    <property type="match status" value="1"/>
</dbReference>
<keyword evidence="6 18" id="KW-0109">Calcium transport</keyword>
<dbReference type="SFLD" id="SFLDG00002">
    <property type="entry name" value="C1.7:_P-type_atpase_like"/>
    <property type="match status" value="1"/>
</dbReference>
<dbReference type="SUPFAM" id="SSF56784">
    <property type="entry name" value="HAD-like"/>
    <property type="match status" value="1"/>
</dbReference>
<dbReference type="NCBIfam" id="TIGR01494">
    <property type="entry name" value="ATPase_P-type"/>
    <property type="match status" value="3"/>
</dbReference>
<dbReference type="Proteomes" id="UP001652642">
    <property type="component" value="Chromosome 2"/>
</dbReference>
<gene>
    <name evidence="22" type="primary">ATP2B2</name>
</gene>
<keyword evidence="3 18" id="KW-0813">Transport</keyword>
<evidence type="ECO:0000256" key="3">
    <source>
        <dbReference type="ARBA" id="ARBA00022448"/>
    </source>
</evidence>
<dbReference type="InterPro" id="IPR023298">
    <property type="entry name" value="ATPase_P-typ_TM_dom_sf"/>
</dbReference>
<dbReference type="Gene3D" id="2.70.150.10">
    <property type="entry name" value="Calcium-transporting ATPase, cytoplasmic transduction domain A"/>
    <property type="match status" value="1"/>
</dbReference>
<evidence type="ECO:0000259" key="20">
    <source>
        <dbReference type="SMART" id="SM00831"/>
    </source>
</evidence>
<proteinExistence type="inferred from homology"/>
<evidence type="ECO:0000256" key="16">
    <source>
        <dbReference type="ARBA" id="ARBA00023065"/>
    </source>
</evidence>
<reference evidence="22" key="2">
    <citation type="submission" date="2025-08" db="UniProtKB">
        <authorList>
            <consortium name="RefSeq"/>
        </authorList>
    </citation>
    <scope>IDENTIFICATION</scope>
</reference>
<evidence type="ECO:0000256" key="1">
    <source>
        <dbReference type="ARBA" id="ARBA00004651"/>
    </source>
</evidence>
<comment type="catalytic activity">
    <reaction evidence="18">
        <text>Ca(2+)(in) + ATP + H2O = Ca(2+)(out) + ADP + phosphate + H(+)</text>
        <dbReference type="Rhea" id="RHEA:18105"/>
        <dbReference type="ChEBI" id="CHEBI:15377"/>
        <dbReference type="ChEBI" id="CHEBI:15378"/>
        <dbReference type="ChEBI" id="CHEBI:29108"/>
        <dbReference type="ChEBI" id="CHEBI:30616"/>
        <dbReference type="ChEBI" id="CHEBI:43474"/>
        <dbReference type="ChEBI" id="CHEBI:456216"/>
        <dbReference type="EC" id="7.2.2.10"/>
    </reaction>
</comment>
<dbReference type="Gene3D" id="3.40.1110.10">
    <property type="entry name" value="Calcium-transporting ATPase, cytoplasmic domain N"/>
    <property type="match status" value="1"/>
</dbReference>
<evidence type="ECO:0000256" key="11">
    <source>
        <dbReference type="ARBA" id="ARBA00022840"/>
    </source>
</evidence>
<dbReference type="InterPro" id="IPR008250">
    <property type="entry name" value="ATPase_P-typ_transduc_dom_A_sf"/>
</dbReference>
<evidence type="ECO:0000256" key="15">
    <source>
        <dbReference type="ARBA" id="ARBA00022989"/>
    </source>
</evidence>
<evidence type="ECO:0000313" key="22">
    <source>
        <dbReference type="RefSeq" id="XP_072845840.1"/>
    </source>
</evidence>
<dbReference type="PANTHER" id="PTHR24093">
    <property type="entry name" value="CATION TRANSPORTING ATPASE"/>
    <property type="match status" value="1"/>
</dbReference>
<keyword evidence="13" id="KW-0112">Calmodulin-binding</keyword>
<dbReference type="RefSeq" id="XP_072845840.1">
    <property type="nucleotide sequence ID" value="XM_072989739.1"/>
</dbReference>
<keyword evidence="4" id="KW-1003">Cell membrane</keyword>
<dbReference type="InterPro" id="IPR006068">
    <property type="entry name" value="ATPase_P-typ_cation-transptr_C"/>
</dbReference>
<feature type="compositionally biased region" description="Low complexity" evidence="19">
    <location>
        <begin position="1150"/>
        <end position="1166"/>
    </location>
</feature>
<dbReference type="InterPro" id="IPR023299">
    <property type="entry name" value="ATPase_P-typ_cyto_dom_N"/>
</dbReference>
<dbReference type="GeneID" id="110085967"/>
<evidence type="ECO:0000256" key="4">
    <source>
        <dbReference type="ARBA" id="ARBA00022475"/>
    </source>
</evidence>
<keyword evidence="21" id="KW-1185">Reference proteome</keyword>
<dbReference type="InterPro" id="IPR022141">
    <property type="entry name" value="ATP_Ca_trans_C"/>
</dbReference>
<dbReference type="InterPro" id="IPR001757">
    <property type="entry name" value="P_typ_ATPase"/>
</dbReference>
<dbReference type="SUPFAM" id="SSF81665">
    <property type="entry name" value="Calcium ATPase, transmembrane domain M"/>
    <property type="match status" value="1"/>
</dbReference>
<dbReference type="Gene3D" id="3.40.50.1000">
    <property type="entry name" value="HAD superfamily/HAD-like"/>
    <property type="match status" value="1"/>
</dbReference>
<dbReference type="PROSITE" id="PS00154">
    <property type="entry name" value="ATPASE_E1_E2"/>
    <property type="match status" value="1"/>
</dbReference>
<evidence type="ECO:0000256" key="19">
    <source>
        <dbReference type="SAM" id="MobiDB-lite"/>
    </source>
</evidence>
<feature type="transmembrane region" description="Helical" evidence="18">
    <location>
        <begin position="1001"/>
        <end position="1021"/>
    </location>
</feature>
<evidence type="ECO:0000256" key="5">
    <source>
        <dbReference type="ARBA" id="ARBA00022553"/>
    </source>
</evidence>
<name>A0ABM5FKB5_9SAUR</name>
<evidence type="ECO:0000256" key="12">
    <source>
        <dbReference type="ARBA" id="ARBA00022842"/>
    </source>
</evidence>
<dbReference type="InterPro" id="IPR036412">
    <property type="entry name" value="HAD-like_sf"/>
</dbReference>
<comment type="similarity">
    <text evidence="2 18">Belongs to the cation transport ATPase (P-type) (TC 3.A.3) family. Type IIB subfamily.</text>
</comment>
<comment type="function">
    <text evidence="18">Catalyzes the hydrolysis of ATP coupled with the transport of calcium.</text>
</comment>
<keyword evidence="8" id="KW-0479">Metal-binding</keyword>
<evidence type="ECO:0000256" key="8">
    <source>
        <dbReference type="ARBA" id="ARBA00022723"/>
    </source>
</evidence>
<evidence type="ECO:0000313" key="21">
    <source>
        <dbReference type="Proteomes" id="UP001652642"/>
    </source>
</evidence>
<dbReference type="Pfam" id="PF00690">
    <property type="entry name" value="Cation_ATPase_N"/>
    <property type="match status" value="1"/>
</dbReference>
<dbReference type="InterPro" id="IPR018303">
    <property type="entry name" value="ATPase_P-typ_P_site"/>
</dbReference>
<dbReference type="CDD" id="cd02081">
    <property type="entry name" value="P-type_ATPase_Ca_PMCA-like"/>
    <property type="match status" value="1"/>
</dbReference>
<dbReference type="SUPFAM" id="SSF81660">
    <property type="entry name" value="Metal cation-transporting ATPase, ATP-binding domain N"/>
    <property type="match status" value="1"/>
</dbReference>
<reference evidence="21" key="1">
    <citation type="submission" date="2025-05" db="UniProtKB">
        <authorList>
            <consortium name="RefSeq"/>
        </authorList>
    </citation>
    <scope>NUCLEOTIDE SEQUENCE [LARGE SCALE GENOMIC DNA]</scope>
</reference>
<dbReference type="SFLD" id="SFLDS00003">
    <property type="entry name" value="Haloacid_Dehalogenase"/>
    <property type="match status" value="1"/>
</dbReference>
<dbReference type="SFLD" id="SFLDF00027">
    <property type="entry name" value="p-type_atpase"/>
    <property type="match status" value="1"/>
</dbReference>
<keyword evidence="12" id="KW-0460">Magnesium</keyword>
<dbReference type="InterPro" id="IPR006408">
    <property type="entry name" value="P-type_ATPase_IIB"/>
</dbReference>
<dbReference type="InterPro" id="IPR023214">
    <property type="entry name" value="HAD_sf"/>
</dbReference>
<dbReference type="PRINTS" id="PR00121">
    <property type="entry name" value="NAKATPASE"/>
</dbReference>
<dbReference type="Pfam" id="PF13246">
    <property type="entry name" value="Cation_ATPase"/>
    <property type="match status" value="1"/>
</dbReference>
<keyword evidence="16 18" id="KW-0406">Ion transport</keyword>
<evidence type="ECO:0000256" key="17">
    <source>
        <dbReference type="ARBA" id="ARBA00023136"/>
    </source>
</evidence>
<dbReference type="PANTHER" id="PTHR24093:SF377">
    <property type="entry name" value="PLASMA MEMBRANE CALCIUM-TRANSPORTING ATPASE 2"/>
    <property type="match status" value="1"/>
</dbReference>
<feature type="domain" description="Cation-transporting P-type ATPase N-terminal" evidence="20">
    <location>
        <begin position="47"/>
        <end position="123"/>
    </location>
</feature>
<keyword evidence="5" id="KW-0597">Phosphoprotein</keyword>
<keyword evidence="17 18" id="KW-0472">Membrane</keyword>
<keyword evidence="11 18" id="KW-0067">ATP-binding</keyword>
<dbReference type="Pfam" id="PF00122">
    <property type="entry name" value="E1-E2_ATPase"/>
    <property type="match status" value="1"/>
</dbReference>
<feature type="compositionally biased region" description="Polar residues" evidence="19">
    <location>
        <begin position="1128"/>
        <end position="1149"/>
    </location>
</feature>
<evidence type="ECO:0000256" key="9">
    <source>
        <dbReference type="ARBA" id="ARBA00022741"/>
    </source>
</evidence>
<feature type="region of interest" description="Disordered" evidence="19">
    <location>
        <begin position="296"/>
        <end position="353"/>
    </location>
</feature>
<feature type="transmembrane region" description="Helical" evidence="18">
    <location>
        <begin position="925"/>
        <end position="943"/>
    </location>
</feature>
<dbReference type="InterPro" id="IPR004014">
    <property type="entry name" value="ATPase_P-typ_cation-transptr_N"/>
</dbReference>
<comment type="subcellular location">
    <subcellularLocation>
        <location evidence="1">Cell membrane</location>
        <topology evidence="1">Multi-pass membrane protein</topology>
    </subcellularLocation>
    <subcellularLocation>
        <location evidence="18">Membrane</location>
        <topology evidence="18">Multi-pass membrane protein</topology>
    </subcellularLocation>
</comment>
<dbReference type="NCBIfam" id="TIGR01517">
    <property type="entry name" value="ATPase-IIB_Ca"/>
    <property type="match status" value="1"/>
</dbReference>
<protein>
    <recommendedName>
        <fullName evidence="18">Calcium-transporting ATPase</fullName>
        <ecNumber evidence="18">7.2.2.10</ecNumber>
    </recommendedName>
</protein>
<dbReference type="InterPro" id="IPR059000">
    <property type="entry name" value="ATPase_P-type_domA"/>
</dbReference>
<keyword evidence="15 18" id="KW-1133">Transmembrane helix</keyword>
<dbReference type="SUPFAM" id="SSF81653">
    <property type="entry name" value="Calcium ATPase, transduction domain A"/>
    <property type="match status" value="1"/>
</dbReference>
<dbReference type="EC" id="7.2.2.10" evidence="18"/>
<dbReference type="Pfam" id="PF00689">
    <property type="entry name" value="Cation_ATPase_C"/>
    <property type="match status" value="1"/>
</dbReference>
<keyword evidence="7 18" id="KW-0812">Transmembrane</keyword>
<dbReference type="Pfam" id="PF08282">
    <property type="entry name" value="Hydrolase_3"/>
    <property type="match status" value="1"/>
</dbReference>
<feature type="transmembrane region" description="Helical" evidence="18">
    <location>
        <begin position="1033"/>
        <end position="1054"/>
    </location>
</feature>
<accession>A0ABM5FKB5</accession>
<keyword evidence="9 18" id="KW-0547">Nucleotide-binding</keyword>
<comment type="caution">
    <text evidence="18">Lacks conserved residue(s) required for the propagation of feature annotation.</text>
</comment>
<evidence type="ECO:0000256" key="10">
    <source>
        <dbReference type="ARBA" id="ARBA00022837"/>
    </source>
</evidence>
<feature type="transmembrane region" description="Helical" evidence="18">
    <location>
        <begin position="370"/>
        <end position="388"/>
    </location>
</feature>
<feature type="transmembrane region" description="Helical" evidence="18">
    <location>
        <begin position="413"/>
        <end position="439"/>
    </location>
</feature>
<organism evidence="21 22">
    <name type="scientific">Pogona vitticeps</name>
    <name type="common">central bearded dragon</name>
    <dbReference type="NCBI Taxonomy" id="103695"/>
    <lineage>
        <taxon>Eukaryota</taxon>
        <taxon>Metazoa</taxon>
        <taxon>Chordata</taxon>
        <taxon>Craniata</taxon>
        <taxon>Vertebrata</taxon>
        <taxon>Euteleostomi</taxon>
        <taxon>Lepidosauria</taxon>
        <taxon>Squamata</taxon>
        <taxon>Bifurcata</taxon>
        <taxon>Unidentata</taxon>
        <taxon>Episquamata</taxon>
        <taxon>Toxicofera</taxon>
        <taxon>Iguania</taxon>
        <taxon>Acrodonta</taxon>
        <taxon>Agamidae</taxon>
        <taxon>Amphibolurinae</taxon>
        <taxon>Pogona</taxon>
    </lineage>
</organism>
<keyword evidence="14" id="KW-1278">Translocase</keyword>
<evidence type="ECO:0000256" key="6">
    <source>
        <dbReference type="ARBA" id="ARBA00022568"/>
    </source>
</evidence>
<feature type="transmembrane region" description="Helical" evidence="18">
    <location>
        <begin position="963"/>
        <end position="981"/>
    </location>
</feature>
<sequence>MGDMTNSDFYSKNQRNEANHAGEFGCTLEELRSLMELRGMEAVVKIKETYGDTEGLCRHLKTSPTEGLPGTAADLDKRRQIYGKNFIPPKKPKTFIQLVWEALQDVTLIILEIAAIISLGLSFYHPPGEGNEACATSKGGAEDEGEAEAGWIEGAAILLSVICVVLVTAFNDWSKEKQFRGLQSRIEQEQKFTVVRGGQVIQIPVAEIVVGDIAQIKYGDLLPSDGVYIQGNDLKIDESSLTGESDQVRKSIDKDPMLLSGTHVMEGSGRMVVTAVGVNSQTGIIFTLLGAGEEEEKKDKKGKMQDGNMENNQNKAKQQDGAAAMEMQPLKSAEGGEGDDKDKRKANMHKKEKSVLQGKLTKLAVQIGKAGLVMSAITVIILVLYFTIENFVVEKKPWLTECTPVYVQYFVKFFIIGVTVLVVAVPEGLPLAVTISLAYSVKKMMKDNNLVRHLDACETMGNATAICSDKTGTLTTNRMTVVQAYIGDVHYKEIPDPDSIPAKTLDLLVNAIAINSAYTTKVLPPEKEGGLPRQVGNKTECGLLGFVLDLKQDYQIIRNHMPEEKLYKVYTFNSVRKSMSTVIKLPDESFRMYSKGASEIVLKKCSKILNAAGESRVFRPRDRDEMVKKVIEPMACDGLRTICVAFRDFPSSPEPDWENENDILSDLTCICVVGIEDPVRQEVPEAIRKCQRAGITVRMVTGDNINTARAIAIKCGIIHPGEDFLCIEGKEFNRRIRNEKGEIEQERIDKIWPKLRVLARSSPTDKHTLVKGIIDSTQVEQRQVVAVTGDGTNDGPALKKADVGFAMGIAGTDVAKEASDIILTDDNFSSIVKAVMWGRNVYDSISKFLQFQLTVNVVAVIVAFTGACITQDSPLKAVQMLWVNLIMDTFASLALATEPPTESLLLRKPYGRNKPLISRTMMKNILGHAVYQLTLIFTLLFVGEKMFKIDSGRNAPLHSPPSEHYTIIFNTFVMMQLFNEINARKIHGERNVFDGIFRNPIFCTIVLGTFAVQIVIVQFGGKPFSCSPLELDQWMWCVFIGLGELVWGQVIATIPTSRLKFLKEAGGLTLKEEVPEEEMNEDVEEIDHAERELRRGQILWFRGLNRIQTQIEVVNTFKSGTSFQGALRRQSSVTSQNQDVTNISSPSHVSLSNALSSPTSTPAAAAGHPRREGIP</sequence>
<dbReference type="PRINTS" id="PR00119">
    <property type="entry name" value="CATATPASE"/>
</dbReference>
<evidence type="ECO:0000256" key="2">
    <source>
        <dbReference type="ARBA" id="ARBA00006124"/>
    </source>
</evidence>
<feature type="region of interest" description="Disordered" evidence="19">
    <location>
        <begin position="1128"/>
        <end position="1175"/>
    </location>
</feature>
<dbReference type="Gene3D" id="1.20.1110.10">
    <property type="entry name" value="Calcium-transporting ATPase, transmembrane domain"/>
    <property type="match status" value="2"/>
</dbReference>
<evidence type="ECO:0000256" key="14">
    <source>
        <dbReference type="ARBA" id="ARBA00022967"/>
    </source>
</evidence>
<dbReference type="InterPro" id="IPR044492">
    <property type="entry name" value="P_typ_ATPase_HD_dom"/>
</dbReference>